<gene>
    <name evidence="1" type="primary">Erv31_3</name>
    <name evidence="1" type="ORF">TICMUR_R12244</name>
</gene>
<comment type="caution">
    <text evidence="1">The sequence shown here is derived from an EMBL/GenBank/DDBJ whole genome shotgun (WGS) entry which is preliminary data.</text>
</comment>
<sequence length="81" mass="9360">QIENEIEIPRLGNNLFVVLGERISKELSITSCWVCREVLMSEEWPWKGSSLGPLELFKWNRTNIKGETRLEGWILSSEIIG</sequence>
<dbReference type="Proteomes" id="UP000629438">
    <property type="component" value="Unassembled WGS sequence"/>
</dbReference>
<dbReference type="OrthoDB" id="9325190at2759"/>
<dbReference type="EMBL" id="WAAG01085860">
    <property type="protein sequence ID" value="NWI06740.1"/>
    <property type="molecule type" value="Genomic_DNA"/>
</dbReference>
<organism evidence="1 2">
    <name type="scientific">Tichodroma muraria</name>
    <dbReference type="NCBI Taxonomy" id="237442"/>
    <lineage>
        <taxon>Eukaryota</taxon>
        <taxon>Metazoa</taxon>
        <taxon>Chordata</taxon>
        <taxon>Craniata</taxon>
        <taxon>Vertebrata</taxon>
        <taxon>Euteleostomi</taxon>
        <taxon>Archelosauria</taxon>
        <taxon>Archosauria</taxon>
        <taxon>Dinosauria</taxon>
        <taxon>Saurischia</taxon>
        <taxon>Theropoda</taxon>
        <taxon>Coelurosauria</taxon>
        <taxon>Aves</taxon>
        <taxon>Neognathae</taxon>
        <taxon>Neoaves</taxon>
        <taxon>Telluraves</taxon>
        <taxon>Australaves</taxon>
        <taxon>Passeriformes</taxon>
        <taxon>Sittidae</taxon>
        <taxon>Tichodroma</taxon>
    </lineage>
</organism>
<feature type="non-terminal residue" evidence="1">
    <location>
        <position position="81"/>
    </location>
</feature>
<reference evidence="1" key="1">
    <citation type="submission" date="2019-09" db="EMBL/GenBank/DDBJ databases">
        <title>Bird 10,000 Genomes (B10K) Project - Family phase.</title>
        <authorList>
            <person name="Zhang G."/>
        </authorList>
    </citation>
    <scope>NUCLEOTIDE SEQUENCE</scope>
    <source>
        <strain evidence="1">B10K-DU-012-47</strain>
    </source>
</reference>
<proteinExistence type="predicted"/>
<evidence type="ECO:0000313" key="2">
    <source>
        <dbReference type="Proteomes" id="UP000629438"/>
    </source>
</evidence>
<feature type="non-terminal residue" evidence="1">
    <location>
        <position position="1"/>
    </location>
</feature>
<name>A0A851A0D2_9PASS</name>
<accession>A0A851A0D2</accession>
<protein>
    <submittedName>
        <fullName evidence="1">ENR1 protein</fullName>
    </submittedName>
</protein>
<keyword evidence="2" id="KW-1185">Reference proteome</keyword>
<evidence type="ECO:0000313" key="1">
    <source>
        <dbReference type="EMBL" id="NWI06740.1"/>
    </source>
</evidence>
<dbReference type="AlphaFoldDB" id="A0A851A0D2"/>